<name>A0A8J7QBR1_9BACT</name>
<proteinExistence type="inferred from homology"/>
<dbReference type="SUPFAM" id="SSF54637">
    <property type="entry name" value="Thioesterase/thiol ester dehydrase-isomerase"/>
    <property type="match status" value="1"/>
</dbReference>
<gene>
    <name evidence="5" type="ORF">J3U88_20035</name>
</gene>
<evidence type="ECO:0000259" key="4">
    <source>
        <dbReference type="PROSITE" id="PS51770"/>
    </source>
</evidence>
<comment type="similarity">
    <text evidence="1">Belongs to the acyl coenzyme A hydrolase family.</text>
</comment>
<dbReference type="GO" id="GO:0006637">
    <property type="term" value="P:acyl-CoA metabolic process"/>
    <property type="evidence" value="ECO:0007669"/>
    <property type="project" value="TreeGrafter"/>
</dbReference>
<dbReference type="CDD" id="cd03442">
    <property type="entry name" value="BFIT_BACH"/>
    <property type="match status" value="1"/>
</dbReference>
<dbReference type="AlphaFoldDB" id="A0A8J7QBR1"/>
<dbReference type="GO" id="GO:0009062">
    <property type="term" value="P:fatty acid catabolic process"/>
    <property type="evidence" value="ECO:0007669"/>
    <property type="project" value="TreeGrafter"/>
</dbReference>
<dbReference type="Gene3D" id="3.10.129.10">
    <property type="entry name" value="Hotdog Thioesterase"/>
    <property type="match status" value="1"/>
</dbReference>
<evidence type="ECO:0000313" key="5">
    <source>
        <dbReference type="EMBL" id="MBO1320779.1"/>
    </source>
</evidence>
<dbReference type="PANTHER" id="PTHR11049:SF24">
    <property type="entry name" value="CYTOSOLIC ACYL COENZYME A THIOESTER HYDROLASE"/>
    <property type="match status" value="1"/>
</dbReference>
<evidence type="ECO:0000256" key="2">
    <source>
        <dbReference type="ARBA" id="ARBA00022801"/>
    </source>
</evidence>
<dbReference type="RefSeq" id="WP_207860731.1">
    <property type="nucleotide sequence ID" value="NZ_JAFREP010000019.1"/>
</dbReference>
<dbReference type="InterPro" id="IPR040170">
    <property type="entry name" value="Cytosol_ACT"/>
</dbReference>
<evidence type="ECO:0000256" key="1">
    <source>
        <dbReference type="ARBA" id="ARBA00010458"/>
    </source>
</evidence>
<reference evidence="5" key="1">
    <citation type="submission" date="2021-03" db="EMBL/GenBank/DDBJ databases">
        <authorList>
            <person name="Wang G."/>
        </authorList>
    </citation>
    <scope>NUCLEOTIDE SEQUENCE</scope>
    <source>
        <strain evidence="5">KCTC 12899</strain>
    </source>
</reference>
<dbReference type="PANTHER" id="PTHR11049">
    <property type="entry name" value="ACYL COENZYME A THIOESTER HYDROLASE"/>
    <property type="match status" value="1"/>
</dbReference>
<dbReference type="EMBL" id="JAFREP010000019">
    <property type="protein sequence ID" value="MBO1320779.1"/>
    <property type="molecule type" value="Genomic_DNA"/>
</dbReference>
<dbReference type="Pfam" id="PF03061">
    <property type="entry name" value="4HBT"/>
    <property type="match status" value="1"/>
</dbReference>
<keyword evidence="2 3" id="KW-0378">Hydrolase</keyword>
<dbReference type="PROSITE" id="PS51770">
    <property type="entry name" value="HOTDOG_ACOT"/>
    <property type="match status" value="1"/>
</dbReference>
<comment type="caution">
    <text evidence="5">The sequence shown here is derived from an EMBL/GenBank/DDBJ whole genome shotgun (WGS) entry which is preliminary data.</text>
</comment>
<organism evidence="5 6">
    <name type="scientific">Acanthopleuribacter pedis</name>
    <dbReference type="NCBI Taxonomy" id="442870"/>
    <lineage>
        <taxon>Bacteria</taxon>
        <taxon>Pseudomonadati</taxon>
        <taxon>Acidobacteriota</taxon>
        <taxon>Holophagae</taxon>
        <taxon>Acanthopleuribacterales</taxon>
        <taxon>Acanthopleuribacteraceae</taxon>
        <taxon>Acanthopleuribacter</taxon>
    </lineage>
</organism>
<evidence type="ECO:0000256" key="3">
    <source>
        <dbReference type="PROSITE-ProRule" id="PRU01106"/>
    </source>
</evidence>
<keyword evidence="6" id="KW-1185">Reference proteome</keyword>
<feature type="domain" description="HotDog ACOT-type" evidence="4">
    <location>
        <begin position="7"/>
        <end position="119"/>
    </location>
</feature>
<accession>A0A8J7QBR1</accession>
<dbReference type="GO" id="GO:0052816">
    <property type="term" value="F:long-chain fatty acyl-CoA hydrolase activity"/>
    <property type="evidence" value="ECO:0007669"/>
    <property type="project" value="TreeGrafter"/>
</dbReference>
<dbReference type="Proteomes" id="UP000664417">
    <property type="component" value="Unassembled WGS sequence"/>
</dbReference>
<sequence length="136" mass="14580">MNATHPTEAPLSVYEMVFPDKTNHYSTLFGGQVMQLMDKAAFIVATRRARRHVVTVASDNVSFKAPVKVGHLVEVRATLTKVGRTSMQVFTELFSEDTLSEDRTLCASGSFTLVALNHGGKPVAVSPATTAVGGQA</sequence>
<dbReference type="InterPro" id="IPR033120">
    <property type="entry name" value="HOTDOG_ACOT"/>
</dbReference>
<protein>
    <submittedName>
        <fullName evidence="5">Acyl-CoA thioesterase</fullName>
    </submittedName>
</protein>
<evidence type="ECO:0000313" key="6">
    <source>
        <dbReference type="Proteomes" id="UP000664417"/>
    </source>
</evidence>
<dbReference type="InterPro" id="IPR006683">
    <property type="entry name" value="Thioestr_dom"/>
</dbReference>
<dbReference type="InterPro" id="IPR029069">
    <property type="entry name" value="HotDog_dom_sf"/>
</dbReference>
<dbReference type="GO" id="GO:0005829">
    <property type="term" value="C:cytosol"/>
    <property type="evidence" value="ECO:0007669"/>
    <property type="project" value="TreeGrafter"/>
</dbReference>